<name>A0A448ZP37_9STRA</name>
<dbReference type="InterPro" id="IPR022905">
    <property type="entry name" value="Rpo11-like"/>
</dbReference>
<dbReference type="Pfam" id="PF13656">
    <property type="entry name" value="RNA_pol_L_2"/>
    <property type="match status" value="1"/>
</dbReference>
<keyword evidence="8" id="KW-1185">Reference proteome</keyword>
<keyword evidence="4" id="KW-0539">Nucleus</keyword>
<dbReference type="PANTHER" id="PTHR13946:SF28">
    <property type="entry name" value="DNA-DIRECTED RNA POLYMERASES I AND III SUBUNIT RPAC2"/>
    <property type="match status" value="1"/>
</dbReference>
<evidence type="ECO:0000256" key="4">
    <source>
        <dbReference type="ARBA" id="ARBA00023242"/>
    </source>
</evidence>
<dbReference type="GO" id="GO:0005666">
    <property type="term" value="C:RNA polymerase III complex"/>
    <property type="evidence" value="ECO:0007669"/>
    <property type="project" value="TreeGrafter"/>
</dbReference>
<dbReference type="InterPro" id="IPR008193">
    <property type="entry name" value="RNA_pol_Rpb11_13-16kDa_CS"/>
</dbReference>
<dbReference type="PROSITE" id="PS01154">
    <property type="entry name" value="RNA_POL_L_13KD"/>
    <property type="match status" value="1"/>
</dbReference>
<dbReference type="AlphaFoldDB" id="A0A448ZP37"/>
<dbReference type="SUPFAM" id="SSF55257">
    <property type="entry name" value="RBP11-like subunits of RNA polymerase"/>
    <property type="match status" value="1"/>
</dbReference>
<dbReference type="HAMAP" id="MF_00261">
    <property type="entry name" value="RNApol_arch_Rpo11"/>
    <property type="match status" value="1"/>
</dbReference>
<protein>
    <recommendedName>
        <fullName evidence="6">DNA-directed RNA polymerase RBP11-like dimerisation domain-containing protein</fullName>
    </recommendedName>
</protein>
<evidence type="ECO:0000256" key="2">
    <source>
        <dbReference type="ARBA" id="ARBA00022478"/>
    </source>
</evidence>
<dbReference type="InterPro" id="IPR009025">
    <property type="entry name" value="RBP11-like_dimer"/>
</dbReference>
<dbReference type="GO" id="GO:0006383">
    <property type="term" value="P:transcription by RNA polymerase III"/>
    <property type="evidence" value="ECO:0007669"/>
    <property type="project" value="TreeGrafter"/>
</dbReference>
<reference evidence="7 8" key="1">
    <citation type="submission" date="2019-01" db="EMBL/GenBank/DDBJ databases">
        <authorList>
            <person name="Ferrante I. M."/>
        </authorList>
    </citation>
    <scope>NUCLEOTIDE SEQUENCE [LARGE SCALE GENOMIC DNA]</scope>
    <source>
        <strain evidence="7 8">B856</strain>
    </source>
</reference>
<evidence type="ECO:0000256" key="1">
    <source>
        <dbReference type="ARBA" id="ARBA00004123"/>
    </source>
</evidence>
<dbReference type="GO" id="GO:0005736">
    <property type="term" value="C:RNA polymerase I complex"/>
    <property type="evidence" value="ECO:0007669"/>
    <property type="project" value="TreeGrafter"/>
</dbReference>
<dbReference type="GO" id="GO:0006362">
    <property type="term" value="P:transcription elongation by RNA polymerase I"/>
    <property type="evidence" value="ECO:0007669"/>
    <property type="project" value="TreeGrafter"/>
</dbReference>
<dbReference type="OrthoDB" id="510325at2759"/>
<evidence type="ECO:0000256" key="3">
    <source>
        <dbReference type="ARBA" id="ARBA00023163"/>
    </source>
</evidence>
<proteinExistence type="inferred from homology"/>
<comment type="subcellular location">
    <subcellularLocation>
        <location evidence="1">Nucleus</location>
    </subcellularLocation>
</comment>
<comment type="similarity">
    <text evidence="5">Belongs to the archaeal Rpo11/eukaryotic RPB11/RPC19 RNA polymerase subunit family.</text>
</comment>
<dbReference type="Gene3D" id="3.30.1360.10">
    <property type="entry name" value="RNA polymerase, RBP11-like subunit"/>
    <property type="match status" value="1"/>
</dbReference>
<accession>A0A448ZP37</accession>
<feature type="domain" description="DNA-directed RNA polymerase RBP11-like dimerisation" evidence="6">
    <location>
        <begin position="29"/>
        <end position="100"/>
    </location>
</feature>
<evidence type="ECO:0000313" key="7">
    <source>
        <dbReference type="EMBL" id="VEU43808.1"/>
    </source>
</evidence>
<dbReference type="InterPro" id="IPR036603">
    <property type="entry name" value="RBP11-like"/>
</dbReference>
<dbReference type="CDD" id="cd07029">
    <property type="entry name" value="RNAP_I_III_AC19"/>
    <property type="match status" value="1"/>
</dbReference>
<gene>
    <name evidence="7" type="ORF">PSNMU_V1.4_AUG-EV-PASAV3_0108620</name>
</gene>
<dbReference type="GO" id="GO:0003677">
    <property type="term" value="F:DNA binding"/>
    <property type="evidence" value="ECO:0007669"/>
    <property type="project" value="InterPro"/>
</dbReference>
<dbReference type="GO" id="GO:0003899">
    <property type="term" value="F:DNA-directed RNA polymerase activity"/>
    <property type="evidence" value="ECO:0007669"/>
    <property type="project" value="InterPro"/>
</dbReference>
<evidence type="ECO:0000259" key="6">
    <source>
        <dbReference type="Pfam" id="PF13656"/>
    </source>
</evidence>
<keyword evidence="2" id="KW-0240">DNA-directed RNA polymerase</keyword>
<dbReference type="InterPro" id="IPR033898">
    <property type="entry name" value="RNAP_AC19"/>
</dbReference>
<dbReference type="GO" id="GO:0046983">
    <property type="term" value="F:protein dimerization activity"/>
    <property type="evidence" value="ECO:0007669"/>
    <property type="project" value="InterPro"/>
</dbReference>
<dbReference type="EMBL" id="CAACVS010000587">
    <property type="protein sequence ID" value="VEU43808.1"/>
    <property type="molecule type" value="Genomic_DNA"/>
</dbReference>
<evidence type="ECO:0000313" key="8">
    <source>
        <dbReference type="Proteomes" id="UP000291116"/>
    </source>
</evidence>
<sequence>MSVNEVRVKRVDDSKKFQVKGTGPESNRTFAIGNEDHTLGNALRHILIQNSKVEFAGYSVPHPSEPIVHIRVQTHQPTTALQALQESCETLNSQCEYVLQQLEEKLPEVTADSIALQAKLAEMLEDDEEEGDEEDVCMEE</sequence>
<keyword evidence="3" id="KW-0804">Transcription</keyword>
<evidence type="ECO:0000256" key="5">
    <source>
        <dbReference type="ARBA" id="ARBA00025751"/>
    </source>
</evidence>
<dbReference type="Proteomes" id="UP000291116">
    <property type="component" value="Unassembled WGS sequence"/>
</dbReference>
<dbReference type="PANTHER" id="PTHR13946">
    <property type="entry name" value="DNA-DIRECTED RNA POLYMERASE I,II,III"/>
    <property type="match status" value="1"/>
</dbReference>
<organism evidence="7 8">
    <name type="scientific">Pseudo-nitzschia multistriata</name>
    <dbReference type="NCBI Taxonomy" id="183589"/>
    <lineage>
        <taxon>Eukaryota</taxon>
        <taxon>Sar</taxon>
        <taxon>Stramenopiles</taxon>
        <taxon>Ochrophyta</taxon>
        <taxon>Bacillariophyta</taxon>
        <taxon>Bacillariophyceae</taxon>
        <taxon>Bacillariophycidae</taxon>
        <taxon>Bacillariales</taxon>
        <taxon>Bacillariaceae</taxon>
        <taxon>Pseudo-nitzschia</taxon>
    </lineage>
</organism>